<dbReference type="PANTHER" id="PTHR43283:SF11">
    <property type="entry name" value="BETA-LACTAMASE-RELATED DOMAIN-CONTAINING PROTEIN"/>
    <property type="match status" value="1"/>
</dbReference>
<dbReference type="InterPro" id="IPR016181">
    <property type="entry name" value="Acyl_CoA_acyltransferase"/>
</dbReference>
<dbReference type="CDD" id="cd04301">
    <property type="entry name" value="NAT_SF"/>
    <property type="match status" value="1"/>
</dbReference>
<dbReference type="SUPFAM" id="SSF56601">
    <property type="entry name" value="beta-lactamase/transpeptidase-like"/>
    <property type="match status" value="1"/>
</dbReference>
<keyword evidence="1" id="KW-0378">Hydrolase</keyword>
<accession>A0A562ULE1</accession>
<dbReference type="RefSeq" id="WP_147144522.1">
    <property type="nucleotide sequence ID" value="NZ_BAABIJ010000002.1"/>
</dbReference>
<dbReference type="GO" id="GO:0016787">
    <property type="term" value="F:hydrolase activity"/>
    <property type="evidence" value="ECO:0007669"/>
    <property type="project" value="UniProtKB-KW"/>
</dbReference>
<evidence type="ECO:0000313" key="4">
    <source>
        <dbReference type="Proteomes" id="UP000321617"/>
    </source>
</evidence>
<dbReference type="EMBL" id="VLLL01000012">
    <property type="protein sequence ID" value="TWJ06441.1"/>
    <property type="molecule type" value="Genomic_DNA"/>
</dbReference>
<dbReference type="InterPro" id="IPR012338">
    <property type="entry name" value="Beta-lactam/transpept-like"/>
</dbReference>
<dbReference type="Gene3D" id="3.40.630.30">
    <property type="match status" value="1"/>
</dbReference>
<feature type="domain" description="N-acetyltransferase" evidence="2">
    <location>
        <begin position="3"/>
        <end position="164"/>
    </location>
</feature>
<organism evidence="3 4">
    <name type="scientific">Stackebrandtia albiflava</name>
    <dbReference type="NCBI Taxonomy" id="406432"/>
    <lineage>
        <taxon>Bacteria</taxon>
        <taxon>Bacillati</taxon>
        <taxon>Actinomycetota</taxon>
        <taxon>Actinomycetes</taxon>
        <taxon>Glycomycetales</taxon>
        <taxon>Glycomycetaceae</taxon>
        <taxon>Stackebrandtia</taxon>
    </lineage>
</organism>
<dbReference type="OrthoDB" id="4281716at2"/>
<name>A0A562ULE1_9ACTN</name>
<protein>
    <submittedName>
        <fullName evidence="3">CubicO group peptidase (Beta-lactamase class C family)</fullName>
    </submittedName>
</protein>
<dbReference type="InterPro" id="IPR001466">
    <property type="entry name" value="Beta-lactam-related"/>
</dbReference>
<evidence type="ECO:0000259" key="2">
    <source>
        <dbReference type="PROSITE" id="PS51186"/>
    </source>
</evidence>
<dbReference type="Pfam" id="PF00144">
    <property type="entry name" value="Beta-lactamase"/>
    <property type="match status" value="1"/>
</dbReference>
<proteinExistence type="predicted"/>
<dbReference type="PROSITE" id="PS51186">
    <property type="entry name" value="GNAT"/>
    <property type="match status" value="1"/>
</dbReference>
<dbReference type="Pfam" id="PF00583">
    <property type="entry name" value="Acetyltransf_1"/>
    <property type="match status" value="1"/>
</dbReference>
<gene>
    <name evidence="3" type="ORF">LX16_5177</name>
</gene>
<dbReference type="InterPro" id="IPR050789">
    <property type="entry name" value="Diverse_Enzym_Activities"/>
</dbReference>
<evidence type="ECO:0000256" key="1">
    <source>
        <dbReference type="ARBA" id="ARBA00022801"/>
    </source>
</evidence>
<dbReference type="InterPro" id="IPR000182">
    <property type="entry name" value="GNAT_dom"/>
</dbReference>
<keyword evidence="4" id="KW-1185">Reference proteome</keyword>
<dbReference type="SUPFAM" id="SSF55729">
    <property type="entry name" value="Acyl-CoA N-acyltransferases (Nat)"/>
    <property type="match status" value="1"/>
</dbReference>
<reference evidence="3 4" key="1">
    <citation type="journal article" date="2013" name="Stand. Genomic Sci.">
        <title>Genomic Encyclopedia of Type Strains, Phase I: The one thousand microbial genomes (KMG-I) project.</title>
        <authorList>
            <person name="Kyrpides N.C."/>
            <person name="Woyke T."/>
            <person name="Eisen J.A."/>
            <person name="Garrity G."/>
            <person name="Lilburn T.G."/>
            <person name="Beck B.J."/>
            <person name="Whitman W.B."/>
            <person name="Hugenholtz P."/>
            <person name="Klenk H.P."/>
        </authorList>
    </citation>
    <scope>NUCLEOTIDE SEQUENCE [LARGE SCALE GENOMIC DNA]</scope>
    <source>
        <strain evidence="3 4">DSM 45044</strain>
    </source>
</reference>
<dbReference type="Gene3D" id="3.40.710.10">
    <property type="entry name" value="DD-peptidase/beta-lactamase superfamily"/>
    <property type="match status" value="1"/>
</dbReference>
<dbReference type="AlphaFoldDB" id="A0A562ULE1"/>
<dbReference type="GO" id="GO:0016747">
    <property type="term" value="F:acyltransferase activity, transferring groups other than amino-acyl groups"/>
    <property type="evidence" value="ECO:0007669"/>
    <property type="project" value="InterPro"/>
</dbReference>
<sequence>MTPRLRTAVTADLPGIVEVFLDCWRVGYAGVLPEPVTAAMTTDRAMTLWTDILESPAAAGVVVAETDDGIVGVTRHGPVTDRRGVVESLYVSPRHQGHGTGRALLAEATGRLRDHGADTAALWVFAANTPAIGFYRAQGWIPDGTGRTQDAFGAPEIRLVRRLDPEPADAFGRLAARIASGAPGRPAGASVGLRAPGVSRHGVAGFRTLGDDPRPMTRDTAHDLASVTKIVATTTALIRLVSDRHLRLDDPVSHHLPGFTGDGRESVTVRQLLRHRGGLREWQPVYLHADNPDAALAYVQRLPLRYRPDTGRHYSDLGFMLLGGIVETVTGLGLADAVTTLVTAPLRLDHTRYATPLGTDIAASAPGDDVEHDMVATGEPHPVLPPAPEFTRWRTRPLIGEVNDGNAFHAFGEVAGHAGLFSTLDDLLTFADTLAHYRDHTRLWRPEVVDEFLAPGPDPEQALGFRRHPFSVDGRTVTMYGHPGFVGCVVGFAPETGTALAMCGNRLTTGRPPVPTDELWTQAHEAASAELTTRSQR</sequence>
<evidence type="ECO:0000313" key="3">
    <source>
        <dbReference type="EMBL" id="TWJ06441.1"/>
    </source>
</evidence>
<dbReference type="PANTHER" id="PTHR43283">
    <property type="entry name" value="BETA-LACTAMASE-RELATED"/>
    <property type="match status" value="1"/>
</dbReference>
<dbReference type="Proteomes" id="UP000321617">
    <property type="component" value="Unassembled WGS sequence"/>
</dbReference>
<comment type="caution">
    <text evidence="3">The sequence shown here is derived from an EMBL/GenBank/DDBJ whole genome shotgun (WGS) entry which is preliminary data.</text>
</comment>